<dbReference type="EMBL" id="MFCP01000016">
    <property type="protein sequence ID" value="OGE28739.1"/>
    <property type="molecule type" value="Genomic_DNA"/>
</dbReference>
<proteinExistence type="predicted"/>
<comment type="caution">
    <text evidence="2">The sequence shown here is derived from an EMBL/GenBank/DDBJ whole genome shotgun (WGS) entry which is preliminary data.</text>
</comment>
<dbReference type="AlphaFoldDB" id="A0A1F5JJF3"/>
<dbReference type="PANTHER" id="PTHR38597:SF1">
    <property type="entry name" value="BLL3834 PROTEIN"/>
    <property type="match status" value="1"/>
</dbReference>
<protein>
    <recommendedName>
        <fullName evidence="4">DUF763 domain-containing protein</fullName>
    </recommendedName>
</protein>
<evidence type="ECO:0000313" key="2">
    <source>
        <dbReference type="EMBL" id="OGE28739.1"/>
    </source>
</evidence>
<evidence type="ECO:0008006" key="4">
    <source>
        <dbReference type="Google" id="ProtNLM"/>
    </source>
</evidence>
<dbReference type="Proteomes" id="UP000177555">
    <property type="component" value="Unassembled WGS sequence"/>
</dbReference>
<reference evidence="2 3" key="1">
    <citation type="journal article" date="2016" name="Nat. Commun.">
        <title>Thousands of microbial genomes shed light on interconnected biogeochemical processes in an aquifer system.</title>
        <authorList>
            <person name="Anantharaman K."/>
            <person name="Brown C.T."/>
            <person name="Hug L.A."/>
            <person name="Sharon I."/>
            <person name="Castelle C.J."/>
            <person name="Probst A.J."/>
            <person name="Thomas B.C."/>
            <person name="Singh A."/>
            <person name="Wilkins M.J."/>
            <person name="Karaoz U."/>
            <person name="Brodie E.L."/>
            <person name="Williams K.H."/>
            <person name="Hubbard S.S."/>
            <person name="Banfield J.F."/>
        </authorList>
    </citation>
    <scope>NUCLEOTIDE SEQUENCE [LARGE SCALE GENOMIC DNA]</scope>
</reference>
<organism evidence="2 3">
    <name type="scientific">Candidatus Daviesbacteria bacterium RIFCSPHIGHO2_01_FULL_40_11</name>
    <dbReference type="NCBI Taxonomy" id="1797762"/>
    <lineage>
        <taxon>Bacteria</taxon>
        <taxon>Candidatus Daviesiibacteriota</taxon>
    </lineage>
</organism>
<dbReference type="InterPro" id="IPR008482">
    <property type="entry name" value="DUF763"/>
</dbReference>
<dbReference type="Pfam" id="PF05559">
    <property type="entry name" value="DUF763"/>
    <property type="match status" value="1"/>
</dbReference>
<accession>A0A1F5JJF3</accession>
<name>A0A1F5JJF3_9BACT</name>
<gene>
    <name evidence="2" type="ORF">A2867_04635</name>
</gene>
<evidence type="ECO:0000256" key="1">
    <source>
        <dbReference type="SAM" id="MobiDB-lite"/>
    </source>
</evidence>
<feature type="region of interest" description="Disordered" evidence="1">
    <location>
        <begin position="382"/>
        <end position="401"/>
    </location>
</feature>
<evidence type="ECO:0000313" key="3">
    <source>
        <dbReference type="Proteomes" id="UP000177555"/>
    </source>
</evidence>
<sequence>MNRGIATFTLDYGTCPKWLFDRMVKLGREMTRVLIEEYGPEEFIKRISDPVWFQSLGTVLAFDWNASGLTTILTAALKEAIRGQEREFGVFICGGKGKTSRKTPDEILGWGEKLNLPPAHANNLVYNSKMSAKVDSSLIQDGFQIYHHSFFFSRNGAWAVIQQGMNTGSQTARRYHWYSENIDDLVCEPHSGITTQIRETEVLNLSAKASGKTRELSTELVSSGFQTLMSDIELLKKHSSTLSQMMKVSVSGAEVTLLKLSPDEFHHHPVEGEDFWNSPYLKKILEKLSREKPQTYETLLATKGVGPKTVRALSLVSEIIYGAEPSYEDPARYSFAHGGKDAIPYPVDRPTYDATIETLKQVVAKSKINPFEKDKALRRLEFSHHPARNKAPYMSKKGYSS</sequence>
<dbReference type="PANTHER" id="PTHR38597">
    <property type="entry name" value="BLL3834 PROTEIN"/>
    <property type="match status" value="1"/>
</dbReference>